<evidence type="ECO:0000313" key="4">
    <source>
        <dbReference type="Proteomes" id="UP000280791"/>
    </source>
</evidence>
<dbReference type="RefSeq" id="WP_121298226.1">
    <property type="nucleotide sequence ID" value="NZ_QBEW01000075.1"/>
</dbReference>
<organism evidence="3 4">
    <name type="scientific">Planococcus citreus</name>
    <dbReference type="NCBI Taxonomy" id="1373"/>
    <lineage>
        <taxon>Bacteria</taxon>
        <taxon>Bacillati</taxon>
        <taxon>Bacillota</taxon>
        <taxon>Bacilli</taxon>
        <taxon>Bacillales</taxon>
        <taxon>Caryophanaceae</taxon>
        <taxon>Planococcus</taxon>
    </lineage>
</organism>
<comment type="caution">
    <text evidence="3">The sequence shown here is derived from an EMBL/GenBank/DDBJ whole genome shotgun (WGS) entry which is preliminary data.</text>
</comment>
<keyword evidence="1" id="KW-1133">Transmembrane helix</keyword>
<keyword evidence="1" id="KW-0472">Membrane</keyword>
<dbReference type="InterPro" id="IPR033788">
    <property type="entry name" value="VbhA-like"/>
</dbReference>
<dbReference type="AlphaFoldDB" id="A0A497YI99"/>
<proteinExistence type="predicted"/>
<keyword evidence="1" id="KW-0812">Transmembrane</keyword>
<dbReference type="CDD" id="cd11586">
    <property type="entry name" value="VbhA_like"/>
    <property type="match status" value="1"/>
</dbReference>
<dbReference type="InterPro" id="IPR018649">
    <property type="entry name" value="SHOCT"/>
</dbReference>
<sequence>MWGYGMHDGAWGTMFFWILLFLLFIFLFVGLVIYFIRKTSFSEGGNPSSTGATDLLKERYARGEINTEEYRERLRELEGHETDK</sequence>
<evidence type="ECO:0000259" key="2">
    <source>
        <dbReference type="Pfam" id="PF09851"/>
    </source>
</evidence>
<keyword evidence="4" id="KW-1185">Reference proteome</keyword>
<dbReference type="EMBL" id="RCCP01000001">
    <property type="protein sequence ID" value="RLJ90747.1"/>
    <property type="molecule type" value="Genomic_DNA"/>
</dbReference>
<feature type="domain" description="SHOCT" evidence="2">
    <location>
        <begin position="56"/>
        <end position="77"/>
    </location>
</feature>
<protein>
    <submittedName>
        <fullName evidence="3">Putative membrane protein</fullName>
    </submittedName>
</protein>
<evidence type="ECO:0000256" key="1">
    <source>
        <dbReference type="SAM" id="Phobius"/>
    </source>
</evidence>
<gene>
    <name evidence="3" type="ORF">DFR62_0897</name>
</gene>
<reference evidence="3 4" key="1">
    <citation type="submission" date="2018-10" db="EMBL/GenBank/DDBJ databases">
        <title>Genomic Encyclopedia of Type Strains, Phase IV (KMG-IV): sequencing the most valuable type-strain genomes for metagenomic binning, comparative biology and taxonomic classification.</title>
        <authorList>
            <person name="Goeker M."/>
        </authorList>
    </citation>
    <scope>NUCLEOTIDE SEQUENCE [LARGE SCALE GENOMIC DNA]</scope>
    <source>
        <strain evidence="3 4">DSM 20549</strain>
    </source>
</reference>
<accession>A0A497YI99</accession>
<dbReference type="Proteomes" id="UP000280791">
    <property type="component" value="Unassembled WGS sequence"/>
</dbReference>
<evidence type="ECO:0000313" key="3">
    <source>
        <dbReference type="EMBL" id="RLJ90747.1"/>
    </source>
</evidence>
<dbReference type="Pfam" id="PF09851">
    <property type="entry name" value="SHOCT"/>
    <property type="match status" value="1"/>
</dbReference>
<name>A0A497YI99_9BACL</name>
<feature type="transmembrane region" description="Helical" evidence="1">
    <location>
        <begin position="14"/>
        <end position="36"/>
    </location>
</feature>